<gene>
    <name evidence="1" type="ORF">PA905_19840</name>
</gene>
<dbReference type="AlphaFoldDB" id="A0A4P5ZG35"/>
<accession>A0A4P5ZG35</accession>
<reference evidence="2" key="1">
    <citation type="submission" date="2019-02" db="EMBL/GenBank/DDBJ databases">
        <title>Draft genome sequence of Planktothrix agardhii NIES-905.</title>
        <authorList>
            <person name="Yamaguchi H."/>
            <person name="Suzuki S."/>
            <person name="Kawachi M."/>
        </authorList>
    </citation>
    <scope>NUCLEOTIDE SEQUENCE [LARGE SCALE GENOMIC DNA]</scope>
    <source>
        <strain evidence="2">CCAP 1459/11A</strain>
    </source>
</reference>
<sequence length="77" mass="9164">MNLQELQKQVLQLPISDRWQLVETLLESLQRESSFELKKRNLSRLRGIAKTTETSSEDVETDYINYITKKYQLSKLF</sequence>
<evidence type="ECO:0000313" key="1">
    <source>
        <dbReference type="EMBL" id="GDZ94034.1"/>
    </source>
</evidence>
<comment type="caution">
    <text evidence="1">The sequence shown here is derived from an EMBL/GenBank/DDBJ whole genome shotgun (WGS) entry which is preliminary data.</text>
</comment>
<evidence type="ECO:0000313" key="2">
    <source>
        <dbReference type="Proteomes" id="UP000299794"/>
    </source>
</evidence>
<dbReference type="EMBL" id="BJCD01000039">
    <property type="protein sequence ID" value="GDZ94034.1"/>
    <property type="molecule type" value="Genomic_DNA"/>
</dbReference>
<proteinExistence type="predicted"/>
<organism evidence="1 2">
    <name type="scientific">Planktothrix agardhii CCAP 1459/11A</name>
    <dbReference type="NCBI Taxonomy" id="282420"/>
    <lineage>
        <taxon>Bacteria</taxon>
        <taxon>Bacillati</taxon>
        <taxon>Cyanobacteriota</taxon>
        <taxon>Cyanophyceae</taxon>
        <taxon>Oscillatoriophycideae</taxon>
        <taxon>Oscillatoriales</taxon>
        <taxon>Microcoleaceae</taxon>
        <taxon>Planktothrix</taxon>
    </lineage>
</organism>
<dbReference type="Proteomes" id="UP000299794">
    <property type="component" value="Unassembled WGS sequence"/>
</dbReference>
<protein>
    <submittedName>
        <fullName evidence="1">Uncharacterized protein</fullName>
    </submittedName>
</protein>
<name>A0A4P5ZG35_PLAAG</name>
<dbReference type="RefSeq" id="WP_027254708.1">
    <property type="nucleotide sequence ID" value="NZ_BJCD01000039.1"/>
</dbReference>